<dbReference type="EMBL" id="LR778301">
    <property type="protein sequence ID" value="CAB1369107.1"/>
    <property type="molecule type" value="Genomic_DNA"/>
</dbReference>
<dbReference type="PROSITE" id="PS51198">
    <property type="entry name" value="UVRD_HELICASE_ATP_BIND"/>
    <property type="match status" value="1"/>
</dbReference>
<evidence type="ECO:0000313" key="8">
    <source>
        <dbReference type="EMBL" id="CAB1369107.1"/>
    </source>
</evidence>
<evidence type="ECO:0000256" key="6">
    <source>
        <dbReference type="SAM" id="MobiDB-lite"/>
    </source>
</evidence>
<name>A0A6S6XW78_9PROT</name>
<evidence type="ECO:0000259" key="7">
    <source>
        <dbReference type="PROSITE" id="PS51198"/>
    </source>
</evidence>
<keyword evidence="4 5" id="KW-0067">ATP-binding</keyword>
<dbReference type="GO" id="GO:0043138">
    <property type="term" value="F:3'-5' DNA helicase activity"/>
    <property type="evidence" value="ECO:0007669"/>
    <property type="project" value="TreeGrafter"/>
</dbReference>
<reference evidence="8 9" key="1">
    <citation type="submission" date="2020-03" db="EMBL/GenBank/DDBJ databases">
        <authorList>
            <consortium name="Genoscope - CEA"/>
            <person name="William W."/>
        </authorList>
    </citation>
    <scope>NUCLEOTIDE SEQUENCE [LARGE SCALE GENOMIC DNA]</scope>
    <source>
        <strain evidence="9">DSM 16959</strain>
    </source>
</reference>
<dbReference type="SUPFAM" id="SSF52540">
    <property type="entry name" value="P-loop containing nucleoside triphosphate hydrolases"/>
    <property type="match status" value="1"/>
</dbReference>
<dbReference type="PANTHER" id="PTHR11070">
    <property type="entry name" value="UVRD / RECB / PCRA DNA HELICASE FAMILY MEMBER"/>
    <property type="match status" value="1"/>
</dbReference>
<dbReference type="AlphaFoldDB" id="A0A6S6XW78"/>
<dbReference type="GO" id="GO:0016787">
    <property type="term" value="F:hydrolase activity"/>
    <property type="evidence" value="ECO:0007669"/>
    <property type="project" value="UniProtKB-UniRule"/>
</dbReference>
<keyword evidence="1 5" id="KW-0547">Nucleotide-binding</keyword>
<dbReference type="PANTHER" id="PTHR11070:SF3">
    <property type="entry name" value="DNA 3'-5' HELICASE"/>
    <property type="match status" value="1"/>
</dbReference>
<dbReference type="GO" id="GO:0003677">
    <property type="term" value="F:DNA binding"/>
    <property type="evidence" value="ECO:0007669"/>
    <property type="project" value="InterPro"/>
</dbReference>
<evidence type="ECO:0000313" key="9">
    <source>
        <dbReference type="Proteomes" id="UP000515733"/>
    </source>
</evidence>
<dbReference type="RefSeq" id="WP_145769108.1">
    <property type="nucleotide sequence ID" value="NZ_LR778301.1"/>
</dbReference>
<accession>A0A6S6XW78</accession>
<evidence type="ECO:0000256" key="3">
    <source>
        <dbReference type="ARBA" id="ARBA00022806"/>
    </source>
</evidence>
<evidence type="ECO:0000256" key="4">
    <source>
        <dbReference type="ARBA" id="ARBA00022840"/>
    </source>
</evidence>
<sequence length="656" mass="72820">MSSRANKPDTQADIDLRNCLGNVPPRSFIMKAGAGSGKTTSLIKGLSSAIRIHGDKLRKFRQRIACITYTEIAAGEIWRDVGSDPLVHVSTIHSFMWLLAKPFQNDIRVWVTARITEKIEALEQKQATYGPRVQQRTKDKDTRDLERLQRQSGRIAAVKGFRYGTGSDYVKGILGHDDILRLVPYLIAERPLFRTLLARQFPFVFVDESQDTTTEVIEALKTVEREPGVTFCLGFFGDPMQRIYATGTGLVEAAPNWADIPKPENFRCSTKVLNLANAIRRDGDDLVQVPGQRLSPEGIRPTPEGSAHLFILPADDTRDANLVRVRDWMAARTGDSRWRLGDSDEEQVKLLVIVHQMAAKRLGFGELYTALNSKAPAAFKDGFLDGSAWPISPCVKFLIPIAIAHTEGRQLEAMRLIREYSPLLEKDTLAGANVAERLKALSELVASIAEGIVGNSNVTIGDLLKQVYAAGLLILDPRLASYLDPEAAPPAPPAEGGEDDDDQEDDDESDKEMASMDAFLACPAKQLQAYQTYISERSPFWTQQGIKGAEFDRVLVVLDDAESTHFQFSYEKYLGLKKPSETDLKRIDAGEETTVDRTRRLFYVCCTRALKDLAVVLFTADPEQAEAHVRQLGLFEDGSIHTQAVFEAGNVKTSFS</sequence>
<proteinExistence type="predicted"/>
<dbReference type="InterPro" id="IPR014016">
    <property type="entry name" value="UvrD-like_ATP-bd"/>
</dbReference>
<feature type="compositionally biased region" description="Acidic residues" evidence="6">
    <location>
        <begin position="496"/>
        <end position="510"/>
    </location>
</feature>
<dbReference type="Proteomes" id="UP000515733">
    <property type="component" value="Chromosome"/>
</dbReference>
<dbReference type="OrthoDB" id="384988at2"/>
<dbReference type="GO" id="GO:0000725">
    <property type="term" value="P:recombinational repair"/>
    <property type="evidence" value="ECO:0007669"/>
    <property type="project" value="TreeGrafter"/>
</dbReference>
<evidence type="ECO:0000256" key="1">
    <source>
        <dbReference type="ARBA" id="ARBA00022741"/>
    </source>
</evidence>
<dbReference type="InterPro" id="IPR027417">
    <property type="entry name" value="P-loop_NTPase"/>
</dbReference>
<dbReference type="InterPro" id="IPR000212">
    <property type="entry name" value="DNA_helicase_UvrD/REP"/>
</dbReference>
<dbReference type="Pfam" id="PF00580">
    <property type="entry name" value="UvrD-helicase"/>
    <property type="match status" value="1"/>
</dbReference>
<organism evidence="8 9">
    <name type="scientific">Denitratisoma oestradiolicum</name>
    <dbReference type="NCBI Taxonomy" id="311182"/>
    <lineage>
        <taxon>Bacteria</taxon>
        <taxon>Pseudomonadati</taxon>
        <taxon>Pseudomonadota</taxon>
        <taxon>Betaproteobacteria</taxon>
        <taxon>Nitrosomonadales</taxon>
        <taxon>Sterolibacteriaceae</taxon>
        <taxon>Denitratisoma</taxon>
    </lineage>
</organism>
<feature type="binding site" evidence="5">
    <location>
        <begin position="32"/>
        <end position="39"/>
    </location>
    <ligand>
        <name>ATP</name>
        <dbReference type="ChEBI" id="CHEBI:30616"/>
    </ligand>
</feature>
<keyword evidence="2 5" id="KW-0378">Hydrolase</keyword>
<dbReference type="GO" id="GO:0005829">
    <property type="term" value="C:cytosol"/>
    <property type="evidence" value="ECO:0007669"/>
    <property type="project" value="TreeGrafter"/>
</dbReference>
<dbReference type="KEGG" id="doe:DENOEST_1942"/>
<dbReference type="GO" id="GO:0005524">
    <property type="term" value="F:ATP binding"/>
    <property type="evidence" value="ECO:0007669"/>
    <property type="project" value="UniProtKB-UniRule"/>
</dbReference>
<evidence type="ECO:0000256" key="2">
    <source>
        <dbReference type="ARBA" id="ARBA00022801"/>
    </source>
</evidence>
<evidence type="ECO:0000256" key="5">
    <source>
        <dbReference type="PROSITE-ProRule" id="PRU00560"/>
    </source>
</evidence>
<dbReference type="EC" id="3.6.4.12" evidence="8"/>
<feature type="region of interest" description="Disordered" evidence="6">
    <location>
        <begin position="484"/>
        <end position="513"/>
    </location>
</feature>
<protein>
    <submittedName>
        <fullName evidence="8">DNA helicase</fullName>
        <ecNumber evidence="8">3.6.4.12</ecNumber>
    </submittedName>
</protein>
<dbReference type="Gene3D" id="3.40.50.300">
    <property type="entry name" value="P-loop containing nucleotide triphosphate hydrolases"/>
    <property type="match status" value="2"/>
</dbReference>
<keyword evidence="9" id="KW-1185">Reference proteome</keyword>
<gene>
    <name evidence="8" type="ORF">DENOEST_1942</name>
</gene>
<keyword evidence="3 5" id="KW-0347">Helicase</keyword>
<feature type="domain" description="UvrD-like helicase ATP-binding" evidence="7">
    <location>
        <begin position="11"/>
        <end position="282"/>
    </location>
</feature>